<sequence>MKTKPKTPSEWAALRCQISCKIGTDELNKKTYADDPMAFALYNLIHAVNDLSKQVEELGKRK</sequence>
<protein>
    <submittedName>
        <fullName evidence="1">Uncharacterized protein</fullName>
    </submittedName>
</protein>
<evidence type="ECO:0000313" key="1">
    <source>
        <dbReference type="EMBL" id="CAB4212923.1"/>
    </source>
</evidence>
<organism evidence="1">
    <name type="scientific">uncultured Caudovirales phage</name>
    <dbReference type="NCBI Taxonomy" id="2100421"/>
    <lineage>
        <taxon>Viruses</taxon>
        <taxon>Duplodnaviria</taxon>
        <taxon>Heunggongvirae</taxon>
        <taxon>Uroviricota</taxon>
        <taxon>Caudoviricetes</taxon>
        <taxon>Peduoviridae</taxon>
        <taxon>Maltschvirus</taxon>
        <taxon>Maltschvirus maltsch</taxon>
    </lineage>
</organism>
<dbReference type="EMBL" id="LR797393">
    <property type="protein sequence ID" value="CAB4212923.1"/>
    <property type="molecule type" value="Genomic_DNA"/>
</dbReference>
<name>A0A6J5SG00_9CAUD</name>
<dbReference type="EMBL" id="LR798382">
    <property type="protein sequence ID" value="CAB5227987.1"/>
    <property type="molecule type" value="Genomic_DNA"/>
</dbReference>
<proteinExistence type="predicted"/>
<evidence type="ECO:0000313" key="2">
    <source>
        <dbReference type="EMBL" id="CAB5227987.1"/>
    </source>
</evidence>
<accession>A0A6J5SG00</accession>
<gene>
    <name evidence="1" type="ORF">UFOVP1444_40</name>
    <name evidence="2" type="ORF">UFOVP1536_28</name>
</gene>
<reference evidence="1" key="1">
    <citation type="submission" date="2020-05" db="EMBL/GenBank/DDBJ databases">
        <authorList>
            <person name="Chiriac C."/>
            <person name="Salcher M."/>
            <person name="Ghai R."/>
            <person name="Kavagutti S V."/>
        </authorList>
    </citation>
    <scope>NUCLEOTIDE SEQUENCE</scope>
</reference>